<name>A0A915YDK4_9BACT</name>
<dbReference type="SUPFAM" id="SSF52540">
    <property type="entry name" value="P-loop containing nucleoside triphosphate hydrolases"/>
    <property type="match status" value="1"/>
</dbReference>
<dbReference type="Proteomes" id="UP001060919">
    <property type="component" value="Chromosome"/>
</dbReference>
<evidence type="ECO:0008006" key="3">
    <source>
        <dbReference type="Google" id="ProtNLM"/>
    </source>
</evidence>
<dbReference type="KEGG" id="aup:AsAng_0018580"/>
<dbReference type="InterPro" id="IPR027417">
    <property type="entry name" value="P-loop_NTPase"/>
</dbReference>
<organism evidence="1 2">
    <name type="scientific">Aureispira anguillae</name>
    <dbReference type="NCBI Taxonomy" id="2864201"/>
    <lineage>
        <taxon>Bacteria</taxon>
        <taxon>Pseudomonadati</taxon>
        <taxon>Bacteroidota</taxon>
        <taxon>Saprospiria</taxon>
        <taxon>Saprospirales</taxon>
        <taxon>Saprospiraceae</taxon>
        <taxon>Aureispira</taxon>
    </lineage>
</organism>
<keyword evidence="2" id="KW-1185">Reference proteome</keyword>
<gene>
    <name evidence="1" type="ORF">AsAng_0018580</name>
</gene>
<sequence length="104" mass="11907">MQQIIFEKIRERITSIQKQKNKAVRIAINGVEGVGKTTFAIALCQFLQSNELNAFHISIDGFHFNKAHRYQQGRNSAKGYYEDSYNEVAFVNEVLLASQKALLR</sequence>
<dbReference type="AlphaFoldDB" id="A0A915YDK4"/>
<protein>
    <recommendedName>
        <fullName evidence="3">Uridine kinase</fullName>
    </recommendedName>
</protein>
<accession>A0A915YDK4</accession>
<evidence type="ECO:0000313" key="1">
    <source>
        <dbReference type="EMBL" id="BDS11147.1"/>
    </source>
</evidence>
<dbReference type="EMBL" id="AP026867">
    <property type="protein sequence ID" value="BDS11147.1"/>
    <property type="molecule type" value="Genomic_DNA"/>
</dbReference>
<evidence type="ECO:0000313" key="2">
    <source>
        <dbReference type="Proteomes" id="UP001060919"/>
    </source>
</evidence>
<dbReference type="Gene3D" id="3.40.50.300">
    <property type="entry name" value="P-loop containing nucleotide triphosphate hydrolases"/>
    <property type="match status" value="1"/>
</dbReference>
<reference evidence="1" key="1">
    <citation type="submission" date="2022-09" db="EMBL/GenBank/DDBJ databases">
        <title>Aureispira anguillicida sp. nov., isolated from Leptocephalus of Japanese eel Anguilla japonica.</title>
        <authorList>
            <person name="Yuasa K."/>
            <person name="Mekata T."/>
            <person name="Ikunari K."/>
        </authorList>
    </citation>
    <scope>NUCLEOTIDE SEQUENCE</scope>
    <source>
        <strain evidence="1">EL160426</strain>
    </source>
</reference>
<proteinExistence type="predicted"/>
<dbReference type="RefSeq" id="WP_264792352.1">
    <property type="nucleotide sequence ID" value="NZ_AP026867.1"/>
</dbReference>